<evidence type="ECO:0000313" key="3">
    <source>
        <dbReference type="WBParaSite" id="nRc.2.0.1.t10108-RA"/>
    </source>
</evidence>
<protein>
    <submittedName>
        <fullName evidence="3">PCAF N-terminal domain-containing protein</fullName>
    </submittedName>
</protein>
<reference evidence="3" key="1">
    <citation type="submission" date="2022-11" db="UniProtKB">
        <authorList>
            <consortium name="WormBaseParasite"/>
        </authorList>
    </citation>
    <scope>IDENTIFICATION</scope>
</reference>
<dbReference type="GO" id="GO:0140672">
    <property type="term" value="C:ATAC complex"/>
    <property type="evidence" value="ECO:0007669"/>
    <property type="project" value="TreeGrafter"/>
</dbReference>
<proteinExistence type="predicted"/>
<evidence type="ECO:0000259" key="1">
    <source>
        <dbReference type="Pfam" id="PF06466"/>
    </source>
</evidence>
<dbReference type="Pfam" id="PF06466">
    <property type="entry name" value="PCAF_N"/>
    <property type="match status" value="1"/>
</dbReference>
<dbReference type="GO" id="GO:0005634">
    <property type="term" value="C:nucleus"/>
    <property type="evidence" value="ECO:0007669"/>
    <property type="project" value="InterPro"/>
</dbReference>
<name>A0A915I8M3_ROMCU</name>
<dbReference type="PANTHER" id="PTHR45750:SF3">
    <property type="entry name" value="HISTONE ACETYLTRANSFERASE"/>
    <property type="match status" value="1"/>
</dbReference>
<sequence length="390" mass="44897">MTKHMKRNLDFLSSWNREKKLAKLSVYSNCRAPKCSCNGWKLPKNQSTSFVAKSGTGVQNEAVEVYLDEKCKNCCHSMENHVELLKNLSDSRLDELLGITFDLEHLFALSQNEHELETKLIYLYLHKHLRKCLSQNWCTVLNNSLGSPPFEIPNIRQIMALFSNSYQKENDLKPVEIQNLMDCVVTHLDSHKLATPLELNMSQEDDELKKEELLSKYKITYARWMMTCHVPTFCTSLPLEMLTNCFGGQFLVLVFRLANFPLPKDLISSQSAFCNALLDELLDEQSHLWNHSNFISKSSRRASSTFVPKTAKFCDSNLENEEDPQCSEFPMKQIIPRSPGKRSTSPNKMVVSSICILNAIFFISRAYLDVTDTHRFKQLFNECHARRFTG</sequence>
<keyword evidence="2" id="KW-1185">Reference proteome</keyword>
<dbReference type="GO" id="GO:0045944">
    <property type="term" value="P:positive regulation of transcription by RNA polymerase II"/>
    <property type="evidence" value="ECO:0007669"/>
    <property type="project" value="TreeGrafter"/>
</dbReference>
<dbReference type="GO" id="GO:0010484">
    <property type="term" value="F:histone H3 acetyltransferase activity"/>
    <property type="evidence" value="ECO:0007669"/>
    <property type="project" value="TreeGrafter"/>
</dbReference>
<dbReference type="WBParaSite" id="nRc.2.0.1.t10108-RA">
    <property type="protein sequence ID" value="nRc.2.0.1.t10108-RA"/>
    <property type="gene ID" value="nRc.2.0.1.g10108"/>
</dbReference>
<organism evidence="2 3">
    <name type="scientific">Romanomermis culicivorax</name>
    <name type="common">Nematode worm</name>
    <dbReference type="NCBI Taxonomy" id="13658"/>
    <lineage>
        <taxon>Eukaryota</taxon>
        <taxon>Metazoa</taxon>
        <taxon>Ecdysozoa</taxon>
        <taxon>Nematoda</taxon>
        <taxon>Enoplea</taxon>
        <taxon>Dorylaimia</taxon>
        <taxon>Mermithida</taxon>
        <taxon>Mermithoidea</taxon>
        <taxon>Mermithidae</taxon>
        <taxon>Romanomermis</taxon>
    </lineage>
</organism>
<dbReference type="OMA" id="FNECHAR"/>
<feature type="domain" description="PCAF N-terminal" evidence="1">
    <location>
        <begin position="12"/>
        <end position="257"/>
    </location>
</feature>
<dbReference type="Proteomes" id="UP000887565">
    <property type="component" value="Unplaced"/>
</dbReference>
<dbReference type="AlphaFoldDB" id="A0A915I8M3"/>
<dbReference type="PANTHER" id="PTHR45750">
    <property type="entry name" value="GH11602P"/>
    <property type="match status" value="1"/>
</dbReference>
<dbReference type="InterPro" id="IPR037800">
    <property type="entry name" value="GCN5"/>
</dbReference>
<dbReference type="InterPro" id="IPR009464">
    <property type="entry name" value="PCAF_N"/>
</dbReference>
<accession>A0A915I8M3</accession>
<evidence type="ECO:0000313" key="2">
    <source>
        <dbReference type="Proteomes" id="UP000887565"/>
    </source>
</evidence>